<gene>
    <name evidence="1" type="ORF">PSYICH_LOCUS7856</name>
</gene>
<reference evidence="1" key="1">
    <citation type="submission" date="2022-01" db="EMBL/GenBank/DDBJ databases">
        <authorList>
            <person name="King R."/>
        </authorList>
    </citation>
    <scope>NUCLEOTIDE SEQUENCE</scope>
</reference>
<dbReference type="Proteomes" id="UP001153636">
    <property type="component" value="Chromosome 2"/>
</dbReference>
<proteinExistence type="predicted"/>
<keyword evidence="2" id="KW-1185">Reference proteome</keyword>
<organism evidence="1 2">
    <name type="scientific">Psylliodes chrysocephalus</name>
    <dbReference type="NCBI Taxonomy" id="3402493"/>
    <lineage>
        <taxon>Eukaryota</taxon>
        <taxon>Metazoa</taxon>
        <taxon>Ecdysozoa</taxon>
        <taxon>Arthropoda</taxon>
        <taxon>Hexapoda</taxon>
        <taxon>Insecta</taxon>
        <taxon>Pterygota</taxon>
        <taxon>Neoptera</taxon>
        <taxon>Endopterygota</taxon>
        <taxon>Coleoptera</taxon>
        <taxon>Polyphaga</taxon>
        <taxon>Cucujiformia</taxon>
        <taxon>Chrysomeloidea</taxon>
        <taxon>Chrysomelidae</taxon>
        <taxon>Galerucinae</taxon>
        <taxon>Alticini</taxon>
        <taxon>Psylliodes</taxon>
    </lineage>
</organism>
<evidence type="ECO:0000313" key="1">
    <source>
        <dbReference type="EMBL" id="CAH1106585.1"/>
    </source>
</evidence>
<name>A0A9P0CVG4_9CUCU</name>
<sequence length="122" mass="14441">MYNLLCENPTFREKREEIKFNRDIWLSCKTYLSARKHHQHKYCDALLPERWNDEVIGHHSSCYKEFIVKSKYLSYERNVDQSSKSIHDESSNISALLNTVEESDVDDEFNIESFGDDDSAKK</sequence>
<evidence type="ECO:0000313" key="2">
    <source>
        <dbReference type="Proteomes" id="UP001153636"/>
    </source>
</evidence>
<accession>A0A9P0CVG4</accession>
<protein>
    <submittedName>
        <fullName evidence="1">Uncharacterized protein</fullName>
    </submittedName>
</protein>
<dbReference type="EMBL" id="OV651814">
    <property type="protein sequence ID" value="CAH1106585.1"/>
    <property type="molecule type" value="Genomic_DNA"/>
</dbReference>
<dbReference type="AlphaFoldDB" id="A0A9P0CVG4"/>